<dbReference type="EMBL" id="JACCFP010000001">
    <property type="protein sequence ID" value="NYJ02867.1"/>
    <property type="molecule type" value="Genomic_DNA"/>
</dbReference>
<reference evidence="1 2" key="1">
    <citation type="submission" date="2020-07" db="EMBL/GenBank/DDBJ databases">
        <title>Sequencing the genomes of 1000 actinobacteria strains.</title>
        <authorList>
            <person name="Klenk H.-P."/>
        </authorList>
    </citation>
    <scope>NUCLEOTIDE SEQUENCE [LARGE SCALE GENOMIC DNA]</scope>
    <source>
        <strain evidence="1 2">DSM 103833</strain>
    </source>
</reference>
<name>A0A853C6H4_9ACTN</name>
<protein>
    <submittedName>
        <fullName evidence="1">Uncharacterized protein</fullName>
    </submittedName>
</protein>
<keyword evidence="2" id="KW-1185">Reference proteome</keyword>
<comment type="caution">
    <text evidence="1">The sequence shown here is derived from an EMBL/GenBank/DDBJ whole genome shotgun (WGS) entry which is preliminary data.</text>
</comment>
<dbReference type="RefSeq" id="WP_179669176.1">
    <property type="nucleotide sequence ID" value="NZ_JACCFP010000001.1"/>
</dbReference>
<evidence type="ECO:0000313" key="2">
    <source>
        <dbReference type="Proteomes" id="UP000530424"/>
    </source>
</evidence>
<sequence length="48" mass="5497">MPRPEQRDQRKAWREPSLTVLTRAAEAGFLFRNGADGFQQQGKHNRGS</sequence>
<organism evidence="1 2">
    <name type="scientific">Nocardioides thalensis</name>
    <dbReference type="NCBI Taxonomy" id="1914755"/>
    <lineage>
        <taxon>Bacteria</taxon>
        <taxon>Bacillati</taxon>
        <taxon>Actinomycetota</taxon>
        <taxon>Actinomycetes</taxon>
        <taxon>Propionibacteriales</taxon>
        <taxon>Nocardioidaceae</taxon>
        <taxon>Nocardioides</taxon>
    </lineage>
</organism>
<gene>
    <name evidence="1" type="ORF">HNR19_003565</name>
</gene>
<dbReference type="Proteomes" id="UP000530424">
    <property type="component" value="Unassembled WGS sequence"/>
</dbReference>
<accession>A0A853C6H4</accession>
<dbReference type="AlphaFoldDB" id="A0A853C6H4"/>
<proteinExistence type="predicted"/>
<evidence type="ECO:0000313" key="1">
    <source>
        <dbReference type="EMBL" id="NYJ02867.1"/>
    </source>
</evidence>